<dbReference type="AlphaFoldDB" id="A0AAX1N848"/>
<evidence type="ECO:0000313" key="2">
    <source>
        <dbReference type="EMBL" id="QWG03719.1"/>
    </source>
</evidence>
<dbReference type="InterPro" id="IPR031345">
    <property type="entry name" value="T9SS_Plug_N"/>
</dbReference>
<gene>
    <name evidence="2" type="ORF">KMW28_09070</name>
</gene>
<dbReference type="Proteomes" id="UP000678679">
    <property type="component" value="Chromosome 1"/>
</dbReference>
<evidence type="ECO:0000259" key="1">
    <source>
        <dbReference type="Pfam" id="PF17116"/>
    </source>
</evidence>
<evidence type="ECO:0000313" key="3">
    <source>
        <dbReference type="Proteomes" id="UP000678679"/>
    </source>
</evidence>
<dbReference type="Pfam" id="PF17116">
    <property type="entry name" value="T9SS_plug_1st"/>
    <property type="match status" value="1"/>
</dbReference>
<reference evidence="2 3" key="1">
    <citation type="submission" date="2021-05" db="EMBL/GenBank/DDBJ databases">
        <title>Comparative genomic studies on the polysaccharide-degrading batcterial strains of the Flammeovirga genus.</title>
        <authorList>
            <person name="Zewei F."/>
            <person name="Zheng Z."/>
            <person name="Yu L."/>
            <person name="Ruyue G."/>
            <person name="Yanhong M."/>
            <person name="Yuanyuan C."/>
            <person name="Jingyan G."/>
            <person name="Wenjun H."/>
        </authorList>
    </citation>
    <scope>NUCLEOTIDE SEQUENCE [LARGE SCALE GENOMIC DNA]</scope>
    <source>
        <strain evidence="2 3">NBRC:100898</strain>
    </source>
</reference>
<protein>
    <submittedName>
        <fullName evidence="2">DUF5103 domain-containing protein</fullName>
    </submittedName>
</protein>
<feature type="domain" description="Type 9 secretion system plug protein N-terminal" evidence="1">
    <location>
        <begin position="51"/>
        <end position="177"/>
    </location>
</feature>
<sequence>MNYIKNILSFFLIFIFSYQIQAQSKKWELVSMSDYKNKKIRYADFIYDPNVRTVQLYTLGGNLVDKQLNLPIISLRKRVPIILEFDVFGDDADYYEAELVHCNRDWTPSELQPIEFMKDYNSFKLNDFDFSINTRVPFVHFKFQLPQVQMSGNYLLMVYKEGNKKDLIITKRFVVSEETAAIGAKVVDRIGGQRRYEQQIDFSVNYKNLVSVNLKRDFSVAILQNGRWDNSLENLKPRFIKGHENTLDYSYSNGENSFLGSNEFRVFETSSINGGGPSISTTDVLKNFTRVRLHNDLVRNGKAFNQQQNDYNGGYVIHAFGKQEPWLEADYMEVVFNLKVDGPYQGDVYAYGSFSEWQLNEEYKLVYDPQKKSYVGSALLKQGRYDYMYTVLDPSKTKRDDRIIEGSFNLTRNTYDIIVYYRGPGDRADRVVAIKKLNTNR</sequence>
<dbReference type="RefSeq" id="WP_169664503.1">
    <property type="nucleotide sequence ID" value="NZ_CP076132.1"/>
</dbReference>
<keyword evidence="3" id="KW-1185">Reference proteome</keyword>
<organism evidence="2 3">
    <name type="scientific">Flammeovirga yaeyamensis</name>
    <dbReference type="NCBI Taxonomy" id="367791"/>
    <lineage>
        <taxon>Bacteria</taxon>
        <taxon>Pseudomonadati</taxon>
        <taxon>Bacteroidota</taxon>
        <taxon>Cytophagia</taxon>
        <taxon>Cytophagales</taxon>
        <taxon>Flammeovirgaceae</taxon>
        <taxon>Flammeovirga</taxon>
    </lineage>
</organism>
<dbReference type="EMBL" id="CP076132">
    <property type="protein sequence ID" value="QWG03719.1"/>
    <property type="molecule type" value="Genomic_DNA"/>
</dbReference>
<proteinExistence type="predicted"/>
<accession>A0AAX1N848</accession>
<dbReference type="KEGG" id="fya:KMW28_09070"/>
<name>A0AAX1N848_9BACT</name>